<dbReference type="InterPro" id="IPR035996">
    <property type="entry name" value="4pyrrol_Methylase_sf"/>
</dbReference>
<feature type="domain" description="Tetrapyrrole biosynthesis uroporphyrinogen III synthase" evidence="12">
    <location>
        <begin position="269"/>
        <end position="499"/>
    </location>
</feature>
<proteinExistence type="inferred from homology"/>
<dbReference type="InterPro" id="IPR003754">
    <property type="entry name" value="4pyrrol_synth_uPrphyn_synth"/>
</dbReference>
<dbReference type="Pfam" id="PF00590">
    <property type="entry name" value="TP_methylase"/>
    <property type="match status" value="1"/>
</dbReference>
<dbReference type="InterPro" id="IPR050161">
    <property type="entry name" value="Siro_Cobalamin_biosynth"/>
</dbReference>
<keyword evidence="7" id="KW-0627">Porphyrin biosynthesis</keyword>
<dbReference type="PROSITE" id="PS00839">
    <property type="entry name" value="SUMT_1"/>
    <property type="match status" value="1"/>
</dbReference>
<evidence type="ECO:0000259" key="11">
    <source>
        <dbReference type="Pfam" id="PF00590"/>
    </source>
</evidence>
<comment type="caution">
    <text evidence="13">The sequence shown here is derived from an EMBL/GenBank/DDBJ whole genome shotgun (WGS) entry which is preliminary data.</text>
</comment>
<dbReference type="Gene3D" id="3.30.950.10">
    <property type="entry name" value="Methyltransferase, Cobalt-precorrin-4 Transmethylase, Domain 2"/>
    <property type="match status" value="1"/>
</dbReference>
<dbReference type="RefSeq" id="WP_059175339.1">
    <property type="nucleotide sequence ID" value="NZ_BCNO01000001.1"/>
</dbReference>
<gene>
    <name evidence="13" type="ORF">TAGGR_110</name>
</gene>
<evidence type="ECO:0000256" key="1">
    <source>
        <dbReference type="ARBA" id="ARBA00005879"/>
    </source>
</evidence>
<dbReference type="Proteomes" id="UP000054976">
    <property type="component" value="Unassembled WGS sequence"/>
</dbReference>
<keyword evidence="6" id="KW-0949">S-adenosyl-L-methionine</keyword>
<dbReference type="OrthoDB" id="9815856at2"/>
<evidence type="ECO:0000256" key="4">
    <source>
        <dbReference type="ARBA" id="ARBA00022603"/>
    </source>
</evidence>
<dbReference type="InterPro" id="IPR000878">
    <property type="entry name" value="4pyrrol_Mease"/>
</dbReference>
<dbReference type="SUPFAM" id="SSF53790">
    <property type="entry name" value="Tetrapyrrole methylase"/>
    <property type="match status" value="1"/>
</dbReference>
<dbReference type="FunFam" id="3.40.1010.10:FF:000001">
    <property type="entry name" value="Siroheme synthase"/>
    <property type="match status" value="1"/>
</dbReference>
<dbReference type="GO" id="GO:0032259">
    <property type="term" value="P:methylation"/>
    <property type="evidence" value="ECO:0007669"/>
    <property type="project" value="UniProtKB-KW"/>
</dbReference>
<evidence type="ECO:0000256" key="5">
    <source>
        <dbReference type="ARBA" id="ARBA00022679"/>
    </source>
</evidence>
<dbReference type="NCBIfam" id="NF004790">
    <property type="entry name" value="PRK06136.1"/>
    <property type="match status" value="1"/>
</dbReference>
<dbReference type="SUPFAM" id="SSF69618">
    <property type="entry name" value="HemD-like"/>
    <property type="match status" value="1"/>
</dbReference>
<feature type="domain" description="Tetrapyrrole methylase" evidence="11">
    <location>
        <begin position="5"/>
        <end position="218"/>
    </location>
</feature>
<dbReference type="InterPro" id="IPR014777">
    <property type="entry name" value="4pyrrole_Mease_sub1"/>
</dbReference>
<evidence type="ECO:0000259" key="12">
    <source>
        <dbReference type="Pfam" id="PF02602"/>
    </source>
</evidence>
<sequence>MNKGKVFLVGAGPGDAGLITLKGIRAIKEADCIVYDFHVNPRLLTYARKDAEFIYAGKRGGHHEMTQDEINRVLVEKAKEGKTVCRLKGGDPFVFGRGGEEVEVLVEEGIDFEIVPGISSVIAVPAYAGIPVTHRKVASAFTVITGNEDLSKQERIFTHIRASNQAETMIFLMCVRNLDIITNKLIDEGLSPQTPSAIIRWGTRPEQKVITGTIKEIASLAREHKISPPAILVIGDVVKLREKLNWYEKKPLHGQRILITRQLTDEYLKLEDFGAELFVFPTIDFLPPQDFTELDRAINEIELYNFIVFPSPRAVKFFFERFLTLGRDMRDLKGVSVCAIGRETARSLRDFGINADIVPEEFNSESLTKMFKEEILRFAHADKIRILYPRSDIAIKGFVDEMQASGIEIDAPVTYRTVKPTEHGKRLARFLREGKITIATFTSPSSFLNLIDILKDEVKELLKEVTIAAIGKTTAKAIEDAGYKVSIIPEKSTIKDMVEAIIKWVKQKQS</sequence>
<dbReference type="AlphaFoldDB" id="A0A0U9I867"/>
<dbReference type="GO" id="GO:0019354">
    <property type="term" value="P:siroheme biosynthetic process"/>
    <property type="evidence" value="ECO:0007669"/>
    <property type="project" value="InterPro"/>
</dbReference>
<dbReference type="EC" id="2.1.1.107" evidence="2"/>
<dbReference type="GO" id="GO:0009236">
    <property type="term" value="P:cobalamin biosynthetic process"/>
    <property type="evidence" value="ECO:0007669"/>
    <property type="project" value="UniProtKB-KW"/>
</dbReference>
<dbReference type="CDD" id="cd11642">
    <property type="entry name" value="SUMT"/>
    <property type="match status" value="1"/>
</dbReference>
<dbReference type="GO" id="GO:0004852">
    <property type="term" value="F:uroporphyrinogen-III synthase activity"/>
    <property type="evidence" value="ECO:0007669"/>
    <property type="project" value="InterPro"/>
</dbReference>
<dbReference type="NCBIfam" id="TIGR01469">
    <property type="entry name" value="cobA_cysG_Cterm"/>
    <property type="match status" value="1"/>
</dbReference>
<dbReference type="STRING" id="86166.TAGGR_110"/>
<dbReference type="PANTHER" id="PTHR45790">
    <property type="entry name" value="SIROHEME SYNTHASE-RELATED"/>
    <property type="match status" value="1"/>
</dbReference>
<evidence type="ECO:0000256" key="7">
    <source>
        <dbReference type="ARBA" id="ARBA00023244"/>
    </source>
</evidence>
<evidence type="ECO:0000313" key="13">
    <source>
        <dbReference type="EMBL" id="GAQ93846.1"/>
    </source>
</evidence>
<dbReference type="InterPro" id="IPR006366">
    <property type="entry name" value="CobA/CysG_C"/>
</dbReference>
<protein>
    <recommendedName>
        <fullName evidence="2">uroporphyrinogen-III C-methyltransferase</fullName>
        <ecNumber evidence="2">2.1.1.107</ecNumber>
    </recommendedName>
</protein>
<dbReference type="CDD" id="cd06578">
    <property type="entry name" value="HemD"/>
    <property type="match status" value="1"/>
</dbReference>
<evidence type="ECO:0000313" key="14">
    <source>
        <dbReference type="Proteomes" id="UP000054976"/>
    </source>
</evidence>
<evidence type="ECO:0000256" key="3">
    <source>
        <dbReference type="ARBA" id="ARBA00022573"/>
    </source>
</evidence>
<dbReference type="GO" id="GO:0004851">
    <property type="term" value="F:uroporphyrin-III C-methyltransferase activity"/>
    <property type="evidence" value="ECO:0007669"/>
    <property type="project" value="UniProtKB-EC"/>
</dbReference>
<dbReference type="InterPro" id="IPR003043">
    <property type="entry name" value="Uropor_MeTrfase_CS"/>
</dbReference>
<dbReference type="Pfam" id="PF02602">
    <property type="entry name" value="HEM4"/>
    <property type="match status" value="1"/>
</dbReference>
<keyword evidence="5 10" id="KW-0808">Transferase</keyword>
<dbReference type="Gene3D" id="3.40.50.10090">
    <property type="match status" value="2"/>
</dbReference>
<dbReference type="Gene3D" id="3.40.1010.10">
    <property type="entry name" value="Cobalt-precorrin-4 Transmethylase, Domain 1"/>
    <property type="match status" value="1"/>
</dbReference>
<evidence type="ECO:0000256" key="2">
    <source>
        <dbReference type="ARBA" id="ARBA00012162"/>
    </source>
</evidence>
<dbReference type="InterPro" id="IPR014776">
    <property type="entry name" value="4pyrrole_Mease_sub2"/>
</dbReference>
<dbReference type="EMBL" id="BCNO01000001">
    <property type="protein sequence ID" value="GAQ93846.1"/>
    <property type="molecule type" value="Genomic_DNA"/>
</dbReference>
<comment type="similarity">
    <text evidence="1 10">Belongs to the precorrin methyltransferase family.</text>
</comment>
<dbReference type="PROSITE" id="PS00840">
    <property type="entry name" value="SUMT_2"/>
    <property type="match status" value="1"/>
</dbReference>
<keyword evidence="14" id="KW-1185">Reference proteome</keyword>
<evidence type="ECO:0000256" key="6">
    <source>
        <dbReference type="ARBA" id="ARBA00022691"/>
    </source>
</evidence>
<dbReference type="InterPro" id="IPR036108">
    <property type="entry name" value="4pyrrol_syn_uPrphyn_synt_sf"/>
</dbReference>
<dbReference type="FunFam" id="3.40.50.10090:FF:000001">
    <property type="entry name" value="Bifunctional uroporphyrinogen-III C-methyltransferase/uroporphyrinogen-III synthase"/>
    <property type="match status" value="1"/>
</dbReference>
<organism evidence="13 14">
    <name type="scientific">Thermodesulfovibrio aggregans</name>
    <dbReference type="NCBI Taxonomy" id="86166"/>
    <lineage>
        <taxon>Bacteria</taxon>
        <taxon>Pseudomonadati</taxon>
        <taxon>Nitrospirota</taxon>
        <taxon>Thermodesulfovibrionia</taxon>
        <taxon>Thermodesulfovibrionales</taxon>
        <taxon>Thermodesulfovibrionaceae</taxon>
        <taxon>Thermodesulfovibrio</taxon>
    </lineage>
</organism>
<evidence type="ECO:0000256" key="9">
    <source>
        <dbReference type="ARBA" id="ARBA00060548"/>
    </source>
</evidence>
<keyword evidence="3" id="KW-0169">Cobalamin biosynthesis</keyword>
<evidence type="ECO:0000256" key="8">
    <source>
        <dbReference type="ARBA" id="ARBA00025705"/>
    </source>
</evidence>
<dbReference type="PANTHER" id="PTHR45790:SF3">
    <property type="entry name" value="S-ADENOSYL-L-METHIONINE-DEPENDENT UROPORPHYRINOGEN III METHYLTRANSFERASE, CHLOROPLASTIC"/>
    <property type="match status" value="1"/>
</dbReference>
<comment type="pathway">
    <text evidence="8">Porphyrin-containing compound metabolism; siroheme biosynthesis; precorrin-2 from uroporphyrinogen III: step 1/1.</text>
</comment>
<comment type="pathway">
    <text evidence="9">Cofactor biosynthesis; adenosylcobalamin biosynthesis; precorrin-2 from uroporphyrinogen III: step 1/1.</text>
</comment>
<reference evidence="14" key="1">
    <citation type="submission" date="2016-01" db="EMBL/GenBank/DDBJ databases">
        <title>Draft genome sequence of Thermodesulfovibrio aggregans strain TGE-P1.</title>
        <authorList>
            <person name="Sekiguchi Y."/>
            <person name="Ohashi A."/>
            <person name="Matsuura N."/>
            <person name="Tourlousse M.D."/>
        </authorList>
    </citation>
    <scope>NUCLEOTIDE SEQUENCE [LARGE SCALE GENOMIC DNA]</scope>
    <source>
        <strain evidence="14">TGE-P1</strain>
    </source>
</reference>
<name>A0A0U9I867_9BACT</name>
<evidence type="ECO:0000256" key="10">
    <source>
        <dbReference type="RuleBase" id="RU003960"/>
    </source>
</evidence>
<accession>A0A0U9I867</accession>
<keyword evidence="4 10" id="KW-0489">Methyltransferase</keyword>
<dbReference type="FunFam" id="3.30.950.10:FF:000001">
    <property type="entry name" value="Siroheme synthase"/>
    <property type="match status" value="1"/>
</dbReference>